<dbReference type="InterPro" id="IPR013762">
    <property type="entry name" value="Integrase-like_cat_sf"/>
</dbReference>
<dbReference type="Gene3D" id="1.10.443.10">
    <property type="entry name" value="Intergrase catalytic core"/>
    <property type="match status" value="1"/>
</dbReference>
<evidence type="ECO:0000259" key="2">
    <source>
        <dbReference type="PROSITE" id="PS51898"/>
    </source>
</evidence>
<protein>
    <submittedName>
        <fullName evidence="3">Integrase family protein</fullName>
    </submittedName>
</protein>
<dbReference type="CDD" id="cd00397">
    <property type="entry name" value="DNA_BRE_C"/>
    <property type="match status" value="1"/>
</dbReference>
<evidence type="ECO:0000313" key="3">
    <source>
        <dbReference type="EMBL" id="SPC34091.1"/>
    </source>
</evidence>
<dbReference type="EMBL" id="LT981265">
    <property type="protein sequence ID" value="SPC34091.1"/>
    <property type="molecule type" value="Genomic_DNA"/>
</dbReference>
<feature type="domain" description="Tyr recombinase" evidence="2">
    <location>
        <begin position="46"/>
        <end position="130"/>
    </location>
</feature>
<name>A0A2K5AR11_9ARCH</name>
<dbReference type="InterPro" id="IPR002104">
    <property type="entry name" value="Integrase_catalytic"/>
</dbReference>
<dbReference type="Proteomes" id="UP000236248">
    <property type="component" value="Chromosome NCAV"/>
</dbReference>
<dbReference type="RefSeq" id="WP_103287175.1">
    <property type="nucleotide sequence ID" value="NZ_LT981265.1"/>
</dbReference>
<dbReference type="PROSITE" id="PS51898">
    <property type="entry name" value="TYR_RECOMBINASE"/>
    <property type="match status" value="1"/>
</dbReference>
<dbReference type="GO" id="GO:0003677">
    <property type="term" value="F:DNA binding"/>
    <property type="evidence" value="ECO:0007669"/>
    <property type="project" value="InterPro"/>
</dbReference>
<keyword evidence="1" id="KW-0233">DNA recombination</keyword>
<evidence type="ECO:0000256" key="1">
    <source>
        <dbReference type="ARBA" id="ARBA00023172"/>
    </source>
</evidence>
<gene>
    <name evidence="3" type="ORF">NCAV_0914</name>
</gene>
<accession>A0A2K5AR11</accession>
<dbReference type="SUPFAM" id="SSF56349">
    <property type="entry name" value="DNA breaking-rejoining enzymes"/>
    <property type="match status" value="1"/>
</dbReference>
<keyword evidence="4" id="KW-1185">Reference proteome</keyword>
<dbReference type="GO" id="GO:0015074">
    <property type="term" value="P:DNA integration"/>
    <property type="evidence" value="ECO:0007669"/>
    <property type="project" value="InterPro"/>
</dbReference>
<organism evidence="3 4">
    <name type="scientific">Candidatus Nitrosocaldus cavascurensis</name>
    <dbReference type="NCBI Taxonomy" id="2058097"/>
    <lineage>
        <taxon>Archaea</taxon>
        <taxon>Nitrososphaerota</taxon>
        <taxon>Nitrososphaeria</taxon>
        <taxon>Candidatus Nitrosocaldales</taxon>
        <taxon>Candidatus Nitrosocaldaceae</taxon>
        <taxon>Candidatus Nitrosocaldus</taxon>
    </lineage>
</organism>
<dbReference type="Pfam" id="PF00589">
    <property type="entry name" value="Phage_integrase"/>
    <property type="match status" value="1"/>
</dbReference>
<sequence>MRVLKRLVHYAKHREVAEGEGSYCKEAAHIKPDRYNRKAMREETVRATDLLSKEEFLKLVDAVARVSRYPARDRALLYVMYEFASRPSELLNMRIGDIVFHEGYVEITTKGKTGKDTHTCALIQCIKGLV</sequence>
<dbReference type="AlphaFoldDB" id="A0A2K5AR11"/>
<evidence type="ECO:0000313" key="4">
    <source>
        <dbReference type="Proteomes" id="UP000236248"/>
    </source>
</evidence>
<dbReference type="InterPro" id="IPR011010">
    <property type="entry name" value="DNA_brk_join_enz"/>
</dbReference>
<dbReference type="GeneID" id="41594965"/>
<reference evidence="4" key="1">
    <citation type="submission" date="2018-01" db="EMBL/GenBank/DDBJ databases">
        <authorList>
            <person name="Kerou L M."/>
        </authorList>
    </citation>
    <scope>NUCLEOTIDE SEQUENCE [LARGE SCALE GENOMIC DNA]</scope>
    <source>
        <strain evidence="4">SCU2</strain>
    </source>
</reference>
<dbReference type="GO" id="GO:0006310">
    <property type="term" value="P:DNA recombination"/>
    <property type="evidence" value="ECO:0007669"/>
    <property type="project" value="UniProtKB-KW"/>
</dbReference>
<proteinExistence type="predicted"/>
<dbReference type="KEGG" id="ncv:NCAV_0914"/>